<evidence type="ECO:0000256" key="4">
    <source>
        <dbReference type="ARBA" id="ARBA00022801"/>
    </source>
</evidence>
<evidence type="ECO:0000256" key="5">
    <source>
        <dbReference type="ARBA" id="ARBA00023136"/>
    </source>
</evidence>
<name>A0A4D7JEA1_9BACT</name>
<dbReference type="OrthoDB" id="9802481at2"/>
<dbReference type="AlphaFoldDB" id="A0A4D7JEA1"/>
<accession>A0A4D7JEA1</accession>
<dbReference type="RefSeq" id="WP_137089595.1">
    <property type="nucleotide sequence ID" value="NZ_CP028923.1"/>
</dbReference>
<keyword evidence="5" id="KW-0472">Membrane</keyword>
<evidence type="ECO:0000259" key="7">
    <source>
        <dbReference type="Pfam" id="PF00149"/>
    </source>
</evidence>
<evidence type="ECO:0000313" key="8">
    <source>
        <dbReference type="EMBL" id="QCK14001.1"/>
    </source>
</evidence>
<dbReference type="GO" id="GO:0016020">
    <property type="term" value="C:membrane"/>
    <property type="evidence" value="ECO:0007669"/>
    <property type="project" value="GOC"/>
</dbReference>
<evidence type="ECO:0000256" key="1">
    <source>
        <dbReference type="ARBA" id="ARBA00022475"/>
    </source>
</evidence>
<gene>
    <name evidence="8" type="ORF">DCC35_04160</name>
</gene>
<keyword evidence="4 8" id="KW-0378">Hydrolase</keyword>
<keyword evidence="6" id="KW-0464">Manganese</keyword>
<dbReference type="PANTHER" id="PTHR34990:SF1">
    <property type="entry name" value="UDP-2,3-DIACYLGLUCOSAMINE HYDROLASE"/>
    <property type="match status" value="1"/>
</dbReference>
<reference evidence="8 9" key="1">
    <citation type="submission" date="2018-04" db="EMBL/GenBank/DDBJ databases">
        <title>Complete genome uncultured novel isolate.</title>
        <authorList>
            <person name="Merlino G."/>
        </authorList>
    </citation>
    <scope>NUCLEOTIDE SEQUENCE [LARGE SCALE GENOMIC DNA]</scope>
    <source>
        <strain evidence="9">R1DC9</strain>
    </source>
</reference>
<dbReference type="Pfam" id="PF00149">
    <property type="entry name" value="Metallophos"/>
    <property type="match status" value="1"/>
</dbReference>
<keyword evidence="2" id="KW-0997">Cell inner membrane</keyword>
<keyword evidence="1" id="KW-1003">Cell membrane</keyword>
<evidence type="ECO:0000313" key="9">
    <source>
        <dbReference type="Proteomes" id="UP000298616"/>
    </source>
</evidence>
<dbReference type="GO" id="GO:0009245">
    <property type="term" value="P:lipid A biosynthetic process"/>
    <property type="evidence" value="ECO:0007669"/>
    <property type="project" value="TreeGrafter"/>
</dbReference>
<dbReference type="InterPro" id="IPR004843">
    <property type="entry name" value="Calcineurin-like_PHP"/>
</dbReference>
<dbReference type="InterPro" id="IPR043461">
    <property type="entry name" value="LpxH-like"/>
</dbReference>
<evidence type="ECO:0000256" key="3">
    <source>
        <dbReference type="ARBA" id="ARBA00022723"/>
    </source>
</evidence>
<dbReference type="InterPro" id="IPR029052">
    <property type="entry name" value="Metallo-depent_PP-like"/>
</dbReference>
<feature type="domain" description="Calcineurin-like phosphoesterase" evidence="7">
    <location>
        <begin position="13"/>
        <end position="217"/>
    </location>
</feature>
<organism evidence="8 9">
    <name type="scientific">Mangrovivirga cuniculi</name>
    <dbReference type="NCBI Taxonomy" id="2715131"/>
    <lineage>
        <taxon>Bacteria</taxon>
        <taxon>Pseudomonadati</taxon>
        <taxon>Bacteroidota</taxon>
        <taxon>Cytophagia</taxon>
        <taxon>Cytophagales</taxon>
        <taxon>Mangrovivirgaceae</taxon>
        <taxon>Mangrovivirga</taxon>
    </lineage>
</organism>
<dbReference type="Proteomes" id="UP000298616">
    <property type="component" value="Chromosome"/>
</dbReference>
<dbReference type="GO" id="GO:0008758">
    <property type="term" value="F:UDP-2,3-diacylglucosamine hydrolase activity"/>
    <property type="evidence" value="ECO:0007669"/>
    <property type="project" value="TreeGrafter"/>
</dbReference>
<keyword evidence="3" id="KW-0479">Metal-binding</keyword>
<dbReference type="GO" id="GO:0046872">
    <property type="term" value="F:metal ion binding"/>
    <property type="evidence" value="ECO:0007669"/>
    <property type="project" value="UniProtKB-KW"/>
</dbReference>
<proteinExistence type="predicted"/>
<dbReference type="Gene3D" id="3.60.21.10">
    <property type="match status" value="1"/>
</dbReference>
<dbReference type="SUPFAM" id="SSF56300">
    <property type="entry name" value="Metallo-dependent phosphatases"/>
    <property type="match status" value="1"/>
</dbReference>
<protein>
    <submittedName>
        <fullName evidence="8">UDP-2,3-diacylglucosamine hydrolase</fullName>
    </submittedName>
</protein>
<dbReference type="KEGG" id="fpf:DCC35_04160"/>
<evidence type="ECO:0000256" key="2">
    <source>
        <dbReference type="ARBA" id="ARBA00022519"/>
    </source>
</evidence>
<dbReference type="CDD" id="cd07398">
    <property type="entry name" value="MPP_YbbF-LpxH"/>
    <property type="match status" value="1"/>
</dbReference>
<evidence type="ECO:0000256" key="6">
    <source>
        <dbReference type="ARBA" id="ARBA00023211"/>
    </source>
</evidence>
<sequence>MPELKIDLQEDKKLYFASDFHLGVDAIDTSIEREKKLISWLKSVSEDAHAIFLVGDIFDFWFEYKKVVPKGFVGFINQIRETVDSGIPVYLFKGNHDMWMFDYLPEVTGAEIISDELKIGVNGKRLFIHHGDGLGPGDKSYKLLKKVFRSSVCQWLFAALHPAIGMGIAHFWSSQSKKKNNGLEQTFEEKEKENIWLFCRENEKVQHFDMYICGHRHLVLEMDVTKNSRYYNIGEWMTGAPYGVFDGQEFHLCTYTG</sequence>
<keyword evidence="9" id="KW-1185">Reference proteome</keyword>
<dbReference type="EMBL" id="CP028923">
    <property type="protein sequence ID" value="QCK14001.1"/>
    <property type="molecule type" value="Genomic_DNA"/>
</dbReference>
<dbReference type="PANTHER" id="PTHR34990">
    <property type="entry name" value="UDP-2,3-DIACYLGLUCOSAMINE HYDROLASE-RELATED"/>
    <property type="match status" value="1"/>
</dbReference>